<keyword evidence="2" id="KW-0732">Signal</keyword>
<dbReference type="Gene3D" id="2.130.10.130">
    <property type="entry name" value="Integrin alpha, N-terminal"/>
    <property type="match status" value="1"/>
</dbReference>
<dbReference type="InterPro" id="IPR006311">
    <property type="entry name" value="TAT_signal"/>
</dbReference>
<feature type="region of interest" description="Disordered" evidence="5">
    <location>
        <begin position="1045"/>
        <end position="1078"/>
    </location>
</feature>
<dbReference type="PROSITE" id="PS51318">
    <property type="entry name" value="TAT"/>
    <property type="match status" value="1"/>
</dbReference>
<dbReference type="EMBL" id="JBHUDJ010000001">
    <property type="protein sequence ID" value="MFD1585809.1"/>
    <property type="molecule type" value="Genomic_DNA"/>
</dbReference>
<evidence type="ECO:0000313" key="8">
    <source>
        <dbReference type="Proteomes" id="UP001597119"/>
    </source>
</evidence>
<accession>A0ABD6C7M8</accession>
<evidence type="ECO:0000256" key="5">
    <source>
        <dbReference type="SAM" id="MobiDB-lite"/>
    </source>
</evidence>
<dbReference type="InterPro" id="IPR013517">
    <property type="entry name" value="FG-GAP"/>
</dbReference>
<dbReference type="Gene3D" id="2.60.40.420">
    <property type="entry name" value="Cupredoxins - blue copper proteins"/>
    <property type="match status" value="4"/>
</dbReference>
<feature type="region of interest" description="Disordered" evidence="5">
    <location>
        <begin position="916"/>
        <end position="949"/>
    </location>
</feature>
<evidence type="ECO:0000256" key="4">
    <source>
        <dbReference type="ARBA" id="ARBA00023180"/>
    </source>
</evidence>
<dbReference type="Pfam" id="PF01839">
    <property type="entry name" value="FG-GAP"/>
    <property type="match status" value="1"/>
</dbReference>
<dbReference type="InterPro" id="IPR008972">
    <property type="entry name" value="Cupredoxin"/>
</dbReference>
<dbReference type="Pfam" id="PF07732">
    <property type="entry name" value="Cu-oxidase_3"/>
    <property type="match status" value="1"/>
</dbReference>
<dbReference type="GO" id="GO:0046872">
    <property type="term" value="F:metal ion binding"/>
    <property type="evidence" value="ECO:0007669"/>
    <property type="project" value="UniProtKB-KW"/>
</dbReference>
<protein>
    <submittedName>
        <fullName evidence="7">Multicopper oxidase domain-containing protein</fullName>
    </submittedName>
</protein>
<comment type="caution">
    <text evidence="7">The sequence shown here is derived from an EMBL/GenBank/DDBJ whole genome shotgun (WGS) entry which is preliminary data.</text>
</comment>
<evidence type="ECO:0000256" key="2">
    <source>
        <dbReference type="ARBA" id="ARBA00022729"/>
    </source>
</evidence>
<keyword evidence="1" id="KW-0479">Metal-binding</keyword>
<gene>
    <name evidence="7" type="ORF">ACFR9U_02350</name>
</gene>
<dbReference type="SUPFAM" id="SSF49503">
    <property type="entry name" value="Cupredoxins"/>
    <property type="match status" value="5"/>
</dbReference>
<feature type="region of interest" description="Disordered" evidence="5">
    <location>
        <begin position="1"/>
        <end position="29"/>
    </location>
</feature>
<feature type="compositionally biased region" description="Basic residues" evidence="5">
    <location>
        <begin position="923"/>
        <end position="949"/>
    </location>
</feature>
<dbReference type="PROSITE" id="PS00080">
    <property type="entry name" value="MULTICOPPER_OXIDASE2"/>
    <property type="match status" value="1"/>
</dbReference>
<keyword evidence="8" id="KW-1185">Reference proteome</keyword>
<sequence length="1597" mass="177453">MPSNNDPQSATDETDPLAGDATRRDFLKGSGTVAGSGMLFSGSDVQPFEEALAGCDETVPDEPTNGGKVCHFEVHAIDVDIVYNRYGLHQPVGVMYALKDDLDRIREVSGKRPCGNNVVFEDEDAAFFCDDVPDDELAGPDSRLIQPLTLRANKGDIIEIEFHNDLDRHASMHQTSLPYDVEDSDGMEVGFNPNTTVPPGESITYRWHARHFGGHFFLDGANQAFDSAEEDPQEVNLLSRGLFGSVVVHPKGTTWTDPYTGEEVQGRVQADVHVPDEISEEAQTAGFVPGVSFRQFIVHYHTPEGIQTADGGELTYPNDDTPQTVHAINYRADPTGNRIPTLDLDDPDIEELSENFYSSWLHGDPGGGDNVYPMYVGDPVMAIPMGASVEENHVHHLHGHRWKETPPLDESDTIDSQTVGNGAVHHSPYVTAAGTPRAGINDFTSVRPGMDFDESFEVGAGGAHKTTGDVLFHCHLFPHYGEGMWGVMRVLDKEREGLKKLPNNDPPLDADSAIPGFPEFIPGKFGDAPPFPPYGAAGLNDFRNPEPDEEEALTRRGEILPGAPYTDPCDPEIDDDIYDGPETEFEGEKQEYTIVALPADIVYNDDGHHDPNGIVYVLEEHADLVREGKMNPEPLVIRANVGDCVEITFKNEVTEENIAAIPGDRFPENPPDQDIGADTVPIEEGGKSNHIHFVSYDLLGSDSLATGFNYRQDAQPDERNKYRWYADEEGTIFFHDHITGIEDVMHGSFAAIVVEPPGSEWLDPYSGEPIRSGTQAIIDPEDGDAYREFCVAYQDFAQLIDRDGELVNNQQEHNENAGVMALNYRNTPYYTRNDEDPAYVHSSFVHGDPSTPVFEAYEDDPVRFRLWQGVYEEQHNFTIHGRRFDDVGVGPENATTQVIGTSEAFTFDLQQDQNFVDGDHDHKHGQKHGHHDHKHGRKHGQKHGHKHGRKHGRKFFEELDVNPAGLPIRDYVYGSAVVDDLWDGMWGLFREFGGRVDHLHPLPDCEPPDEKIHREELKEMGHPAPWSDFDWSEYGQLARLLYGKDDDRRFPPDKDARQNDAIDGNPPPLAPTPGDPCPDDVCLREFDVTAFNTEIEYNEFGDHDPLGIAYALDCDVEEIKNGDLPLTPLVLRANQGDCIEVTLTNDIDFDEIDVEHDHPEMQGPDQEWERSERISIHAKQLFYDVLGSDGTTAGFNWDQTIGPGESITYRWFVNGISTSAVLHDYADLRSNRHHGAYGRLIVEQEGVKFLDPTTAEPAPQGRADSAMLKVPHGTDRRDFALAFADGQYILNENDPDDCVVPPGPDVENPDAPCNQLGDPEDHGYQAINYRSAPFERRFEEDLEPWQVYASDIDPPGDPDTPIPRAMLGDPVTFRVQKTADKADGLVFHLSDHQWLRLDDIEESDTIGVNDDISVTRSDSITPLGGAGGLAESTGDFIYQETRQRRKLEAGYWGIFRVRDRPEEFETPVQPLPDVAEHEGYYPEDRPGWNVSYGDVTGNGHDDVLIGVPDSSLNGHDAGAAYVFYGPVDEREILDLLDADAQLLGESAGDRAGRKVKIVGNSLLVDATCRDTPYVIDGHEKPEGTCRLGEIDTMGDEH</sequence>
<feature type="domain" description="Plastocyanin-like" evidence="6">
    <location>
        <begin position="149"/>
        <end position="219"/>
    </location>
</feature>
<feature type="compositionally biased region" description="Polar residues" evidence="5">
    <location>
        <begin position="1"/>
        <end position="11"/>
    </location>
</feature>
<reference evidence="7 8" key="1">
    <citation type="journal article" date="2019" name="Int. J. Syst. Evol. Microbiol.">
        <title>The Global Catalogue of Microorganisms (GCM) 10K type strain sequencing project: providing services to taxonomists for standard genome sequencing and annotation.</title>
        <authorList>
            <consortium name="The Broad Institute Genomics Platform"/>
            <consortium name="The Broad Institute Genome Sequencing Center for Infectious Disease"/>
            <person name="Wu L."/>
            <person name="Ma J."/>
        </authorList>
    </citation>
    <scope>NUCLEOTIDE SEQUENCE [LARGE SCALE GENOMIC DNA]</scope>
    <source>
        <strain evidence="7 8">CGMCC 1.12125</strain>
    </source>
</reference>
<dbReference type="RefSeq" id="WP_247377078.1">
    <property type="nucleotide sequence ID" value="NZ_JALLGV010000003.1"/>
</dbReference>
<dbReference type="InterPro" id="IPR013519">
    <property type="entry name" value="Int_alpha_beta-p"/>
</dbReference>
<evidence type="ECO:0000256" key="3">
    <source>
        <dbReference type="ARBA" id="ARBA00022737"/>
    </source>
</evidence>
<name>A0ABD6C7M8_9EURY</name>
<dbReference type="SMART" id="SM00191">
    <property type="entry name" value="Int_alpha"/>
    <property type="match status" value="1"/>
</dbReference>
<keyword evidence="4" id="KW-0325">Glycoprotein</keyword>
<keyword evidence="3" id="KW-0677">Repeat</keyword>
<feature type="compositionally biased region" description="Pro residues" evidence="5">
    <location>
        <begin position="1065"/>
        <end position="1076"/>
    </location>
</feature>
<evidence type="ECO:0000259" key="6">
    <source>
        <dbReference type="Pfam" id="PF07732"/>
    </source>
</evidence>
<feature type="compositionally biased region" description="Basic and acidic residues" evidence="5">
    <location>
        <begin position="1045"/>
        <end position="1060"/>
    </location>
</feature>
<dbReference type="Proteomes" id="UP001597119">
    <property type="component" value="Unassembled WGS sequence"/>
</dbReference>
<evidence type="ECO:0000256" key="1">
    <source>
        <dbReference type="ARBA" id="ARBA00022723"/>
    </source>
</evidence>
<organism evidence="7 8">
    <name type="scientific">Halorientalis brevis</name>
    <dbReference type="NCBI Taxonomy" id="1126241"/>
    <lineage>
        <taxon>Archaea</taxon>
        <taxon>Methanobacteriati</taxon>
        <taxon>Methanobacteriota</taxon>
        <taxon>Stenosarchaea group</taxon>
        <taxon>Halobacteria</taxon>
        <taxon>Halobacteriales</taxon>
        <taxon>Haloarculaceae</taxon>
        <taxon>Halorientalis</taxon>
    </lineage>
</organism>
<evidence type="ECO:0000313" key="7">
    <source>
        <dbReference type="EMBL" id="MFD1585809.1"/>
    </source>
</evidence>
<dbReference type="InterPro" id="IPR011707">
    <property type="entry name" value="Cu-oxidase-like_N"/>
</dbReference>
<dbReference type="InterPro" id="IPR028994">
    <property type="entry name" value="Integrin_alpha_N"/>
</dbReference>
<dbReference type="InterPro" id="IPR002355">
    <property type="entry name" value="Cu_oxidase_Cu_BS"/>
</dbReference>
<proteinExistence type="predicted"/>